<reference evidence="1" key="1">
    <citation type="journal article" date="2015" name="Nature">
        <title>Complex archaea that bridge the gap between prokaryotes and eukaryotes.</title>
        <authorList>
            <person name="Spang A."/>
            <person name="Saw J.H."/>
            <person name="Jorgensen S.L."/>
            <person name="Zaremba-Niedzwiedzka K."/>
            <person name="Martijn J."/>
            <person name="Lind A.E."/>
            <person name="van Eijk R."/>
            <person name="Schleper C."/>
            <person name="Guy L."/>
            <person name="Ettema T.J."/>
        </authorList>
    </citation>
    <scope>NUCLEOTIDE SEQUENCE</scope>
</reference>
<accession>A0A0F9B3S4</accession>
<proteinExistence type="predicted"/>
<protein>
    <submittedName>
        <fullName evidence="1">Uncharacterized protein</fullName>
    </submittedName>
</protein>
<dbReference type="AlphaFoldDB" id="A0A0F9B3S4"/>
<gene>
    <name evidence="1" type="ORF">LCGC14_2774720</name>
</gene>
<evidence type="ECO:0000313" key="1">
    <source>
        <dbReference type="EMBL" id="KKK85299.1"/>
    </source>
</evidence>
<dbReference type="EMBL" id="LAZR01051372">
    <property type="protein sequence ID" value="KKK85299.1"/>
    <property type="molecule type" value="Genomic_DNA"/>
</dbReference>
<name>A0A0F9B3S4_9ZZZZ</name>
<comment type="caution">
    <text evidence="1">The sequence shown here is derived from an EMBL/GenBank/DDBJ whole genome shotgun (WGS) entry which is preliminary data.</text>
</comment>
<sequence>MAELAFQLIMLLAKQLGPLIAAFKKLPDATPEQKAMLDSMAPGVNKAVDDFLAYKPKQLP</sequence>
<organism evidence="1">
    <name type="scientific">marine sediment metagenome</name>
    <dbReference type="NCBI Taxonomy" id="412755"/>
    <lineage>
        <taxon>unclassified sequences</taxon>
        <taxon>metagenomes</taxon>
        <taxon>ecological metagenomes</taxon>
    </lineage>
</organism>